<reference evidence="3" key="1">
    <citation type="submission" date="2021-02" db="EMBL/GenBank/DDBJ databases">
        <authorList>
            <person name="Nowell W R."/>
        </authorList>
    </citation>
    <scope>NUCLEOTIDE SEQUENCE</scope>
</reference>
<evidence type="ECO:0008006" key="6">
    <source>
        <dbReference type="Google" id="ProtNLM"/>
    </source>
</evidence>
<feature type="non-terminal residue" evidence="3">
    <location>
        <position position="60"/>
    </location>
</feature>
<dbReference type="PANTHER" id="PTHR11089">
    <property type="entry name" value="GTP-BINDING PROTEIN-RELATED"/>
    <property type="match status" value="1"/>
</dbReference>
<dbReference type="EMBL" id="CAJOBJ010113358">
    <property type="protein sequence ID" value="CAF4642121.1"/>
    <property type="molecule type" value="Genomic_DNA"/>
</dbReference>
<comment type="caution">
    <text evidence="3">The sequence shown here is derived from an EMBL/GenBank/DDBJ whole genome shotgun (WGS) entry which is preliminary data.</text>
</comment>
<dbReference type="Proteomes" id="UP000681720">
    <property type="component" value="Unassembled WGS sequence"/>
</dbReference>
<evidence type="ECO:0000313" key="3">
    <source>
        <dbReference type="EMBL" id="CAF4642121.1"/>
    </source>
</evidence>
<dbReference type="InterPro" id="IPR050755">
    <property type="entry name" value="TRAFAC_YlqF/YawG_RiboMat"/>
</dbReference>
<accession>A0A8S2ZJJ2</accession>
<evidence type="ECO:0000313" key="4">
    <source>
        <dbReference type="EMBL" id="CAF4757198.1"/>
    </source>
</evidence>
<dbReference type="Proteomes" id="UP000681967">
    <property type="component" value="Unassembled WGS sequence"/>
</dbReference>
<dbReference type="GO" id="GO:0005525">
    <property type="term" value="F:GTP binding"/>
    <property type="evidence" value="ECO:0007669"/>
    <property type="project" value="UniProtKB-KW"/>
</dbReference>
<gene>
    <name evidence="4" type="ORF">BYL167_LOCUS46353</name>
    <name evidence="3" type="ORF">GIL414_LOCUS40673</name>
</gene>
<dbReference type="EMBL" id="CAJOBH010131010">
    <property type="protein sequence ID" value="CAF4757198.1"/>
    <property type="molecule type" value="Genomic_DNA"/>
</dbReference>
<dbReference type="InterPro" id="IPR027417">
    <property type="entry name" value="P-loop_NTPase"/>
</dbReference>
<evidence type="ECO:0000256" key="1">
    <source>
        <dbReference type="ARBA" id="ARBA00022741"/>
    </source>
</evidence>
<name>A0A8S2ZJJ2_9BILA</name>
<dbReference type="PANTHER" id="PTHR11089:SF30">
    <property type="entry name" value="GUANINE NUCLEOTIDE-BINDING PROTEIN-LIKE 3 HOMOLOG"/>
    <property type="match status" value="1"/>
</dbReference>
<dbReference type="Gene3D" id="3.40.50.300">
    <property type="entry name" value="P-loop containing nucleotide triphosphate hydrolases"/>
    <property type="match status" value="1"/>
</dbReference>
<evidence type="ECO:0000256" key="2">
    <source>
        <dbReference type="ARBA" id="ARBA00023134"/>
    </source>
</evidence>
<protein>
    <recommendedName>
        <fullName evidence="6">Guanine nucleotide-binding protein-like 3</fullName>
    </recommendedName>
</protein>
<organism evidence="3 5">
    <name type="scientific">Rotaria magnacalcarata</name>
    <dbReference type="NCBI Taxonomy" id="392030"/>
    <lineage>
        <taxon>Eukaryota</taxon>
        <taxon>Metazoa</taxon>
        <taxon>Spiralia</taxon>
        <taxon>Gnathifera</taxon>
        <taxon>Rotifera</taxon>
        <taxon>Eurotatoria</taxon>
        <taxon>Bdelloidea</taxon>
        <taxon>Philodinida</taxon>
        <taxon>Philodinidae</taxon>
        <taxon>Rotaria</taxon>
    </lineage>
</organism>
<feature type="non-terminal residue" evidence="3">
    <location>
        <position position="1"/>
    </location>
</feature>
<evidence type="ECO:0000313" key="5">
    <source>
        <dbReference type="Proteomes" id="UP000681720"/>
    </source>
</evidence>
<sequence>GCRCPQVEEAVLTSGKNKKLILLLNKIDLIPRDNLDKWLKYLRNEFPTIAFRSSTQNQRD</sequence>
<keyword evidence="2" id="KW-0342">GTP-binding</keyword>
<dbReference type="SUPFAM" id="SSF52540">
    <property type="entry name" value="P-loop containing nucleoside triphosphate hydrolases"/>
    <property type="match status" value="1"/>
</dbReference>
<dbReference type="AlphaFoldDB" id="A0A8S2ZJJ2"/>
<keyword evidence="1" id="KW-0547">Nucleotide-binding</keyword>
<dbReference type="GO" id="GO:0005730">
    <property type="term" value="C:nucleolus"/>
    <property type="evidence" value="ECO:0007669"/>
    <property type="project" value="TreeGrafter"/>
</dbReference>
<proteinExistence type="predicted"/>